<reference evidence="2 3" key="2">
    <citation type="submission" date="2019-01" db="EMBL/GenBank/DDBJ databases">
        <title>The decoding of complex shrimp genome reveals the adaptation for benthos swimmer, frequently molting mechanism and breeding impact on genome.</title>
        <authorList>
            <person name="Sun Y."/>
            <person name="Gao Y."/>
            <person name="Yu Y."/>
        </authorList>
    </citation>
    <scope>NUCLEOTIDE SEQUENCE [LARGE SCALE GENOMIC DNA]</scope>
    <source>
        <tissue evidence="2">Muscle</tissue>
    </source>
</reference>
<feature type="region of interest" description="Disordered" evidence="1">
    <location>
        <begin position="296"/>
        <end position="392"/>
    </location>
</feature>
<feature type="region of interest" description="Disordered" evidence="1">
    <location>
        <begin position="736"/>
        <end position="890"/>
    </location>
</feature>
<feature type="compositionally biased region" description="Polar residues" evidence="1">
    <location>
        <begin position="343"/>
        <end position="354"/>
    </location>
</feature>
<accession>A0A423SEV7</accession>
<feature type="compositionally biased region" description="Basic and acidic residues" evidence="1">
    <location>
        <begin position="1283"/>
        <end position="1326"/>
    </location>
</feature>
<feature type="compositionally biased region" description="Acidic residues" evidence="1">
    <location>
        <begin position="1267"/>
        <end position="1282"/>
    </location>
</feature>
<organism evidence="2 3">
    <name type="scientific">Penaeus vannamei</name>
    <name type="common">Whiteleg shrimp</name>
    <name type="synonym">Litopenaeus vannamei</name>
    <dbReference type="NCBI Taxonomy" id="6689"/>
    <lineage>
        <taxon>Eukaryota</taxon>
        <taxon>Metazoa</taxon>
        <taxon>Ecdysozoa</taxon>
        <taxon>Arthropoda</taxon>
        <taxon>Crustacea</taxon>
        <taxon>Multicrustacea</taxon>
        <taxon>Malacostraca</taxon>
        <taxon>Eumalacostraca</taxon>
        <taxon>Eucarida</taxon>
        <taxon>Decapoda</taxon>
        <taxon>Dendrobranchiata</taxon>
        <taxon>Penaeoidea</taxon>
        <taxon>Penaeidae</taxon>
        <taxon>Penaeus</taxon>
    </lineage>
</organism>
<feature type="region of interest" description="Disordered" evidence="1">
    <location>
        <begin position="1098"/>
        <end position="1181"/>
    </location>
</feature>
<feature type="region of interest" description="Disordered" evidence="1">
    <location>
        <begin position="209"/>
        <end position="234"/>
    </location>
</feature>
<feature type="compositionally biased region" description="Polar residues" evidence="1">
    <location>
        <begin position="1164"/>
        <end position="1173"/>
    </location>
</feature>
<feature type="compositionally biased region" description="Basic and acidic residues" evidence="1">
    <location>
        <begin position="877"/>
        <end position="890"/>
    </location>
</feature>
<name>A0A423SEV7_PENVA</name>
<gene>
    <name evidence="2" type="ORF">C7M84_019436</name>
</gene>
<comment type="caution">
    <text evidence="2">The sequence shown here is derived from an EMBL/GenBank/DDBJ whole genome shotgun (WGS) entry which is preliminary data.</text>
</comment>
<feature type="compositionally biased region" description="Pro residues" evidence="1">
    <location>
        <begin position="314"/>
        <end position="331"/>
    </location>
</feature>
<feature type="compositionally biased region" description="Low complexity" evidence="1">
    <location>
        <begin position="905"/>
        <end position="916"/>
    </location>
</feature>
<feature type="compositionally biased region" description="Basic and acidic residues" evidence="1">
    <location>
        <begin position="856"/>
        <end position="868"/>
    </location>
</feature>
<feature type="compositionally biased region" description="Acidic residues" evidence="1">
    <location>
        <begin position="1242"/>
        <end position="1252"/>
    </location>
</feature>
<feature type="region of interest" description="Disordered" evidence="1">
    <location>
        <begin position="1682"/>
        <end position="1727"/>
    </location>
</feature>
<feature type="region of interest" description="Disordered" evidence="1">
    <location>
        <begin position="138"/>
        <end position="178"/>
    </location>
</feature>
<feature type="region of interest" description="Disordered" evidence="1">
    <location>
        <begin position="245"/>
        <end position="264"/>
    </location>
</feature>
<feature type="compositionally biased region" description="Low complexity" evidence="1">
    <location>
        <begin position="617"/>
        <end position="626"/>
    </location>
</feature>
<feature type="region of interest" description="Disordered" evidence="1">
    <location>
        <begin position="1195"/>
        <end position="1624"/>
    </location>
</feature>
<dbReference type="Proteomes" id="UP000283509">
    <property type="component" value="Unassembled WGS sequence"/>
</dbReference>
<feature type="compositionally biased region" description="Polar residues" evidence="1">
    <location>
        <begin position="969"/>
        <end position="988"/>
    </location>
</feature>
<feature type="compositionally biased region" description="Gly residues" evidence="1">
    <location>
        <begin position="1506"/>
        <end position="1524"/>
    </location>
</feature>
<feature type="region of interest" description="Disordered" evidence="1">
    <location>
        <begin position="617"/>
        <end position="662"/>
    </location>
</feature>
<sequence>MSADLRVLVVLRPPWPLRVPLTLCLLPAASHVGRWHTSEGCLGMGGTDDSANSSPDFNLPPPLQPSSPGNHARGHAYVAARAPPPFVNSLSSMSVGVVSGRVVDAARARGYTRARLPGMDVPHLPLPRAHPALVGLSRGRDGWAYPSRPPRATRWNRRSARSPRSAQHEGAATPGDAIPLLTSQEVVDDMHAHSALSSLADIPQEFTGVGQTAPRNEFGSPSLADPSGAVPAPAADKLNALDTRSSGIDLGSAKGEASEQPEALAQTQEKLISVNHGNGAADNTPEVRQETFAAAHNPRDSGDLGGAPSLSPFPSNPPSPVPSPSGLPTPPLHSVTPLPGSPPTHSQLRSSLSVSDPGLPSSLHLTTPGVASTVTSPAATRGHTNAGLDVPLKGWSAPEQLARRDEAGVHGREEAALHDRWRSIMADGGSGLASSGHATAPRPKREEENPSPENTPSDHHEYQVTPETPPTTPLVLPSFQRPTAEEGEAAAHRRHTDALEERKDPDTQSVLPHLDDVEEYTYISDDPGAFDGTFDTPVDSSVKSPHPHFAPVDVVTNTGTLTTVATTVTPGPPFVSSAGPTLSTAPIPYSATALPMTTGHSSTEAPTLINLRAEETPGAAPRPAAAAHDRAPPAGVTSSPETPLADGAINRSHPDVNNTNVAASYGDSLANQTEYGIMRQPQSHEQVGNYEALDSFFDDRDLDFLISDEPQSHDAAQSEQEKEDIKEDLTVSAVDTVDGSPRDFHASNGEGQYQADQSRPSDYHNAGEDTQTHSQDGVSPLLDNDRLLQNESYHDHPPPSQMSSLTQPTYAHDGLPHAPAPTQDSQPRYDNRGENTQGIVGGFSREEDQIPAISQRGDDKQDAGYEGREEGEEEEAPQPHHSTENHSHSRVLEDTVLQEQHQFASHLSLSPGHHSGVNIDPRKEPLDASLAIDGPSREQSPSNAHKASDAPVGIPTMMTADGEMRAEPTTLSPSVSQPPFRQPPTGSQGDLAEEGRNEGISTGMQREPFSEQGEATVQVSPSSAASDPSHALDASNEISYEQEESGSLALPVIGDISLHQKKSSIVMGETSSSSSDSLDTATDRIGINDVTAKDHRVKITSKDFPDDDPTFTGNQSAEAGAYPRPSPSPLDAHSDQDTTLQAEYKRQETLEAEYNRQGGIETSAGRQSVSGSVEASGYSERKKLGIVPTASVASQGHHFLSRSNQVAGNPNQESVHTQVSSRDPAGGNRQDQIPPLRGNYHEEEEGEEDGSDFEYYLGSEGYVYDGEAPDYDDSFNDYEYEEENRKNQAYERGHGYDGEGEGEAKDEQSEGHTHEHGHEERQENQENSHSNEPPAGYDHESHSGSDGEGTQDESHVTSYGAGSDELAGASQDQGHDHQPPASQTPAQARGEDSSWQIPAPPAQAHQDPTTTARPDDHVYHRQEFPGSAHEGSSPTHGDSRNTSSLAFGSPGRDERTEEEEEQHPAEGRNIPLASANDDDTSAVAGGGGYTACVGVHNNSSPVSSEGAGGTGGGGMAGGAAGGEGGDGDTIMPRREHWQSQDPPCKCPCPCEGPGDPPVMPGHHDSGYDSSEDHYHDPDHDSHHRHRHHHGDDDDYDEDDERERHRGHTHPRHPHREGGGRRNRTHVPLVVPGRLQYFATVQYISTDEGPETSYDPHAHQVEAWGNGVILPTDDAEETDWFLRRPDSTTSASTPGRSSPFSLLVNPEPPRDPLSPSTTPHRIPQPPARNRLVLSTAVMPSILPRGAPLPRFSFILSSRLLILALHTKALH</sequence>
<dbReference type="EMBL" id="QCYY01003560">
    <property type="protein sequence ID" value="ROT62721.1"/>
    <property type="molecule type" value="Genomic_DNA"/>
</dbReference>
<feature type="region of interest" description="Disordered" evidence="1">
    <location>
        <begin position="902"/>
        <end position="1046"/>
    </location>
</feature>
<protein>
    <submittedName>
        <fullName evidence="2">Uncharacterized protein</fullName>
    </submittedName>
</protein>
<feature type="compositionally biased region" description="Polar residues" evidence="1">
    <location>
        <begin position="1686"/>
        <end position="1699"/>
    </location>
</feature>
<dbReference type="OrthoDB" id="442731at2759"/>
<feature type="compositionally biased region" description="Basic and acidic residues" evidence="1">
    <location>
        <begin position="759"/>
        <end position="771"/>
    </location>
</feature>
<feature type="compositionally biased region" description="Polar residues" evidence="1">
    <location>
        <begin position="363"/>
        <end position="378"/>
    </location>
</feature>
<feature type="region of interest" description="Disordered" evidence="1">
    <location>
        <begin position="46"/>
        <end position="73"/>
    </location>
</feature>
<feature type="compositionally biased region" description="Polar residues" evidence="1">
    <location>
        <begin position="1430"/>
        <end position="1446"/>
    </location>
</feature>
<feature type="compositionally biased region" description="Basic and acidic residues" evidence="1">
    <location>
        <begin position="1413"/>
        <end position="1423"/>
    </location>
</feature>
<proteinExistence type="predicted"/>
<evidence type="ECO:0000313" key="2">
    <source>
        <dbReference type="EMBL" id="ROT62721.1"/>
    </source>
</evidence>
<evidence type="ECO:0000256" key="1">
    <source>
        <dbReference type="SAM" id="MobiDB-lite"/>
    </source>
</evidence>
<feature type="region of interest" description="Disordered" evidence="1">
    <location>
        <begin position="1062"/>
        <end position="1081"/>
    </location>
</feature>
<feature type="compositionally biased region" description="Basic and acidic residues" evidence="1">
    <location>
        <begin position="783"/>
        <end position="797"/>
    </location>
</feature>
<feature type="compositionally biased region" description="Basic and acidic residues" evidence="1">
    <location>
        <begin position="496"/>
        <end position="506"/>
    </location>
</feature>
<feature type="compositionally biased region" description="Polar residues" evidence="1">
    <location>
        <begin position="1201"/>
        <end position="1221"/>
    </location>
</feature>
<reference evidence="2 3" key="1">
    <citation type="submission" date="2018-04" db="EMBL/GenBank/DDBJ databases">
        <authorList>
            <person name="Zhang X."/>
            <person name="Yuan J."/>
            <person name="Li F."/>
            <person name="Xiang J."/>
        </authorList>
    </citation>
    <scope>NUCLEOTIDE SEQUENCE [LARGE SCALE GENOMIC DNA]</scope>
    <source>
        <tissue evidence="2">Muscle</tissue>
    </source>
</reference>
<evidence type="ECO:0000313" key="3">
    <source>
        <dbReference type="Proteomes" id="UP000283509"/>
    </source>
</evidence>
<feature type="compositionally biased region" description="Basic residues" evidence="1">
    <location>
        <begin position="1604"/>
        <end position="1624"/>
    </location>
</feature>
<feature type="compositionally biased region" description="Basic and acidic residues" evidence="1">
    <location>
        <begin position="1561"/>
        <end position="1581"/>
    </location>
</feature>
<feature type="compositionally biased region" description="Polar residues" evidence="1">
    <location>
        <begin position="749"/>
        <end position="758"/>
    </location>
</feature>
<feature type="compositionally biased region" description="Low complexity" evidence="1">
    <location>
        <begin position="1020"/>
        <end position="1035"/>
    </location>
</feature>
<keyword evidence="3" id="KW-1185">Reference proteome</keyword>
<feature type="compositionally biased region" description="Low complexity" evidence="1">
    <location>
        <begin position="1070"/>
        <end position="1080"/>
    </location>
</feature>
<feature type="region of interest" description="Disordered" evidence="1">
    <location>
        <begin position="426"/>
        <end position="512"/>
    </location>
</feature>